<dbReference type="EMBL" id="CAIIXF020000011">
    <property type="protein sequence ID" value="CAH1798828.1"/>
    <property type="molecule type" value="Genomic_DNA"/>
</dbReference>
<evidence type="ECO:0000313" key="2">
    <source>
        <dbReference type="Proteomes" id="UP000749559"/>
    </source>
</evidence>
<accession>A0A8J1XJG6</accession>
<dbReference type="InterPro" id="IPR002557">
    <property type="entry name" value="Chitin-bd_dom"/>
</dbReference>
<evidence type="ECO:0000313" key="1">
    <source>
        <dbReference type="EMBL" id="CAH1798828.1"/>
    </source>
</evidence>
<dbReference type="GO" id="GO:0008061">
    <property type="term" value="F:chitin binding"/>
    <property type="evidence" value="ECO:0007669"/>
    <property type="project" value="InterPro"/>
</dbReference>
<dbReference type="SMART" id="SM00494">
    <property type="entry name" value="ChtBD2"/>
    <property type="match status" value="1"/>
</dbReference>
<dbReference type="Proteomes" id="UP000749559">
    <property type="component" value="Unassembled WGS sequence"/>
</dbReference>
<gene>
    <name evidence="1" type="ORF">OFUS_LOCUS22914</name>
</gene>
<organism evidence="1 2">
    <name type="scientific">Owenia fusiformis</name>
    <name type="common">Polychaete worm</name>
    <dbReference type="NCBI Taxonomy" id="6347"/>
    <lineage>
        <taxon>Eukaryota</taxon>
        <taxon>Metazoa</taxon>
        <taxon>Spiralia</taxon>
        <taxon>Lophotrochozoa</taxon>
        <taxon>Annelida</taxon>
        <taxon>Polychaeta</taxon>
        <taxon>Sedentaria</taxon>
        <taxon>Canalipalpata</taxon>
        <taxon>Sabellida</taxon>
        <taxon>Oweniida</taxon>
        <taxon>Oweniidae</taxon>
        <taxon>Owenia</taxon>
    </lineage>
</organism>
<name>A0A8J1XJG6_OWEFU</name>
<protein>
    <submittedName>
        <fullName evidence="1">Uncharacterized protein</fullName>
    </submittedName>
</protein>
<dbReference type="GO" id="GO:0005576">
    <property type="term" value="C:extracellular region"/>
    <property type="evidence" value="ECO:0007669"/>
    <property type="project" value="InterPro"/>
</dbReference>
<sequence length="394" mass="43402">MMLRLAVFGILWVMTNAFTNISPKPTYLVPDVALCKTGYYQLPDQPCCRYFQCLPETLGELRAYNRSCPRPLKWNSATCTCDYSSRFIPEGCVDSEDCWDDPVAPTDCPDPSEPWNTAKQCCEKGVTYNDHSSGFGRNYSSVEGDPTMYEFCGELNECPYGLTFSVQYCACDHKKGGIGCLLWNFDNPSPLVDVHQNVLMTPVNCSASNGQLNCPGTSSSSQPGAEIYVLQKAYLGVAATFFGRFNSSGNVMVMSNESPGNAATVSIELVGQTLIASFRLPDDSVDTCQVTYNFNILYDRWFVLAVDGGNVRLAFGDNDGFADTLCVKSSSFNLVSNKCPLGLGFQDTVYKQFGFCRFAWTQGDIATYMADPSVIGENPYTSSGSWNVFDPWPQ</sequence>
<reference evidence="1" key="1">
    <citation type="submission" date="2022-03" db="EMBL/GenBank/DDBJ databases">
        <authorList>
            <person name="Martin C."/>
        </authorList>
    </citation>
    <scope>NUCLEOTIDE SEQUENCE</scope>
</reference>
<proteinExistence type="predicted"/>
<keyword evidence="2" id="KW-1185">Reference proteome</keyword>
<comment type="caution">
    <text evidence="1">The sequence shown here is derived from an EMBL/GenBank/DDBJ whole genome shotgun (WGS) entry which is preliminary data.</text>
</comment>
<dbReference type="AlphaFoldDB" id="A0A8J1XJG6"/>